<organism evidence="14 15">
    <name type="scientific">Linum tenue</name>
    <dbReference type="NCBI Taxonomy" id="586396"/>
    <lineage>
        <taxon>Eukaryota</taxon>
        <taxon>Viridiplantae</taxon>
        <taxon>Streptophyta</taxon>
        <taxon>Embryophyta</taxon>
        <taxon>Tracheophyta</taxon>
        <taxon>Spermatophyta</taxon>
        <taxon>Magnoliopsida</taxon>
        <taxon>eudicotyledons</taxon>
        <taxon>Gunneridae</taxon>
        <taxon>Pentapetalae</taxon>
        <taxon>rosids</taxon>
        <taxon>fabids</taxon>
        <taxon>Malpighiales</taxon>
        <taxon>Linaceae</taxon>
        <taxon>Linum</taxon>
    </lineage>
</organism>
<dbReference type="Pfam" id="PF00137">
    <property type="entry name" value="ATP-synt_C"/>
    <property type="match status" value="2"/>
</dbReference>
<evidence type="ECO:0000256" key="9">
    <source>
        <dbReference type="ARBA" id="ARBA00023065"/>
    </source>
</evidence>
<feature type="transmembrane region" description="Helical" evidence="12">
    <location>
        <begin position="138"/>
        <end position="163"/>
    </location>
</feature>
<evidence type="ECO:0000256" key="2">
    <source>
        <dbReference type="ARBA" id="ARBA00004141"/>
    </source>
</evidence>
<evidence type="ECO:0000256" key="1">
    <source>
        <dbReference type="ARBA" id="ARBA00002481"/>
    </source>
</evidence>
<dbReference type="GO" id="GO:0008080">
    <property type="term" value="F:N-acetyltransferase activity"/>
    <property type="evidence" value="ECO:0007669"/>
    <property type="project" value="TreeGrafter"/>
</dbReference>
<dbReference type="GO" id="GO:0031415">
    <property type="term" value="C:NatA complex"/>
    <property type="evidence" value="ECO:0007669"/>
    <property type="project" value="TreeGrafter"/>
</dbReference>
<evidence type="ECO:0000256" key="7">
    <source>
        <dbReference type="ARBA" id="ARBA00022781"/>
    </source>
</evidence>
<comment type="function">
    <text evidence="1 12">Proton-conducting pore forming subunit of the membrane integral V0 complex of vacuolar ATPase. V-ATPase is responsible for acidifying a variety of intracellular compartments in eukaryotic cells.</text>
</comment>
<dbReference type="Pfam" id="PF00583">
    <property type="entry name" value="Acetyltransf_1"/>
    <property type="match status" value="1"/>
</dbReference>
<dbReference type="PRINTS" id="PR00122">
    <property type="entry name" value="VACATPASE"/>
</dbReference>
<dbReference type="PANTHER" id="PTHR42919">
    <property type="entry name" value="N-ALPHA-ACETYLTRANSFERASE"/>
    <property type="match status" value="1"/>
</dbReference>
<dbReference type="GO" id="GO:0046961">
    <property type="term" value="F:proton-transporting ATPase activity, rotational mechanism"/>
    <property type="evidence" value="ECO:0007669"/>
    <property type="project" value="InterPro"/>
</dbReference>
<keyword evidence="6 12" id="KW-0812">Transmembrane</keyword>
<dbReference type="GO" id="GO:0007064">
    <property type="term" value="P:mitotic sister chromatid cohesion"/>
    <property type="evidence" value="ECO:0007669"/>
    <property type="project" value="TreeGrafter"/>
</dbReference>
<feature type="transmembrane region" description="Helical" evidence="12">
    <location>
        <begin position="23"/>
        <end position="46"/>
    </location>
</feature>
<evidence type="ECO:0000313" key="14">
    <source>
        <dbReference type="EMBL" id="CAI0416807.1"/>
    </source>
</evidence>
<dbReference type="EMBL" id="CAMGYJ010000005">
    <property type="protein sequence ID" value="CAI0416807.1"/>
    <property type="molecule type" value="Genomic_DNA"/>
</dbReference>
<accession>A0AAV0K511</accession>
<evidence type="ECO:0000256" key="6">
    <source>
        <dbReference type="ARBA" id="ARBA00022692"/>
    </source>
</evidence>
<comment type="similarity">
    <text evidence="3 12">Belongs to the V-ATPase proteolipid subunit family.</text>
</comment>
<keyword evidence="7" id="KW-0375">Hydrogen ion transport</keyword>
<dbReference type="Proteomes" id="UP001154282">
    <property type="component" value="Unassembled WGS sequence"/>
</dbReference>
<dbReference type="FunFam" id="3.40.630.30:FF:000006">
    <property type="entry name" value="Putative n-alpha-acetyltransferase 50"/>
    <property type="match status" value="1"/>
</dbReference>
<dbReference type="InterPro" id="IPR002379">
    <property type="entry name" value="ATPase_proteolipid_c-like_dom"/>
</dbReference>
<keyword evidence="9 12" id="KW-0406">Ion transport</keyword>
<evidence type="ECO:0000256" key="12">
    <source>
        <dbReference type="RuleBase" id="RU363060"/>
    </source>
</evidence>
<evidence type="ECO:0000256" key="3">
    <source>
        <dbReference type="ARBA" id="ARBA00007296"/>
    </source>
</evidence>
<dbReference type="SUPFAM" id="SSF55729">
    <property type="entry name" value="Acyl-CoA N-acyltransferases (Nat)"/>
    <property type="match status" value="1"/>
</dbReference>
<dbReference type="CDD" id="cd18178">
    <property type="entry name" value="ATP-synt_Vo_c_ATP6F_rpt2"/>
    <property type="match status" value="1"/>
</dbReference>
<dbReference type="AlphaFoldDB" id="A0AAV0K511"/>
<keyword evidence="8 12" id="KW-1133">Transmembrane helix</keyword>
<comment type="subcellular location">
    <subcellularLocation>
        <location evidence="2">Membrane</location>
        <topology evidence="2">Multi-pass membrane protein</topology>
    </subcellularLocation>
</comment>
<dbReference type="FunFam" id="1.20.120.610:FF:000002">
    <property type="entry name" value="V-type proton ATPase proteolipid subunit"/>
    <property type="match status" value="1"/>
</dbReference>
<evidence type="ECO:0000313" key="15">
    <source>
        <dbReference type="Proteomes" id="UP001154282"/>
    </source>
</evidence>
<comment type="caution">
    <text evidence="14">The sequence shown here is derived from an EMBL/GenBank/DDBJ whole genome shotgun (WGS) entry which is preliminary data.</text>
</comment>
<dbReference type="InterPro" id="IPR016181">
    <property type="entry name" value="Acyl_CoA_acyltransferase"/>
</dbReference>
<gene>
    <name evidence="14" type="ORF">LITE_LOCUS17107</name>
</gene>
<keyword evidence="11" id="KW-0012">Acyltransferase</keyword>
<sequence length="350" mass="37262">MSSALIVGDASSWARALVRISPYTFSAIGIAVSIGVSVLGAAWGIYITGSSLIGAAIKAPRITSKNLISCNTTLVGVMSATKLESVPASQIYAPESLRAGYAIFASGIIVGFANLVCGLCVGIIGSSCALSDAQNSSLFVKILVIEIFGSALGLFGVIVGIIMSAQASWPTKVDFYSAAAVVVSLTISAGRESQMGAGREVSISLDGVRDKNVMQLKKLNTVLFPVRYNDKYYSDALASAYYSDICVGAIACRLEKKEGGAVCVYIMTLGVLAPYRGLGIGTKLLNHVLDLCSKQNVPEIYLHVQTNNEDAINFYKKFGFEITETIQNYYTNITPPDCYVVKKFVTQTKK</sequence>
<dbReference type="Gene3D" id="1.20.120.610">
    <property type="entry name" value="lithium bound rotor ring of v- atpase"/>
    <property type="match status" value="1"/>
</dbReference>
<dbReference type="CDD" id="cd04301">
    <property type="entry name" value="NAT_SF"/>
    <property type="match status" value="1"/>
</dbReference>
<feature type="transmembrane region" description="Helical" evidence="12">
    <location>
        <begin position="101"/>
        <end position="126"/>
    </location>
</feature>
<evidence type="ECO:0000256" key="5">
    <source>
        <dbReference type="ARBA" id="ARBA00022679"/>
    </source>
</evidence>
<proteinExistence type="inferred from homology"/>
<keyword evidence="10 12" id="KW-0472">Membrane</keyword>
<dbReference type="InterPro" id="IPR035921">
    <property type="entry name" value="F/V-ATP_Csub_sf"/>
</dbReference>
<keyword evidence="5" id="KW-0808">Transferase</keyword>
<reference evidence="14" key="1">
    <citation type="submission" date="2022-08" db="EMBL/GenBank/DDBJ databases">
        <authorList>
            <person name="Gutierrez-Valencia J."/>
        </authorList>
    </citation>
    <scope>NUCLEOTIDE SEQUENCE</scope>
</reference>
<dbReference type="PROSITE" id="PS51186">
    <property type="entry name" value="GNAT"/>
    <property type="match status" value="1"/>
</dbReference>
<keyword evidence="4 12" id="KW-0813">Transport</keyword>
<evidence type="ECO:0000256" key="10">
    <source>
        <dbReference type="ARBA" id="ARBA00023136"/>
    </source>
</evidence>
<comment type="subunit">
    <text evidence="12">V-ATPase is a heteromultimeric enzyme composed of a peripheral catalytic V1 complex attached to an integral membrane V0 proton pore complex.</text>
</comment>
<name>A0AAV0K511_9ROSI</name>
<dbReference type="Gene3D" id="3.40.630.30">
    <property type="match status" value="1"/>
</dbReference>
<protein>
    <recommendedName>
        <fullName evidence="13">N-acetyltransferase domain-containing protein</fullName>
    </recommendedName>
</protein>
<evidence type="ECO:0000259" key="13">
    <source>
        <dbReference type="PROSITE" id="PS51186"/>
    </source>
</evidence>
<dbReference type="GO" id="GO:0033179">
    <property type="term" value="C:proton-transporting V-type ATPase, V0 domain"/>
    <property type="evidence" value="ECO:0007669"/>
    <property type="project" value="InterPro"/>
</dbReference>
<dbReference type="InterPro" id="IPR000245">
    <property type="entry name" value="ATPase_proteolipid_csu"/>
</dbReference>
<keyword evidence="15" id="KW-1185">Reference proteome</keyword>
<dbReference type="SUPFAM" id="SSF81333">
    <property type="entry name" value="F1F0 ATP synthase subunit C"/>
    <property type="match status" value="2"/>
</dbReference>
<evidence type="ECO:0000256" key="4">
    <source>
        <dbReference type="ARBA" id="ARBA00022448"/>
    </source>
</evidence>
<dbReference type="InterPro" id="IPR051556">
    <property type="entry name" value="N-term/lysine_N-AcTrnsfr"/>
</dbReference>
<dbReference type="PANTHER" id="PTHR42919:SF8">
    <property type="entry name" value="N-ALPHA-ACETYLTRANSFERASE 50"/>
    <property type="match status" value="1"/>
</dbReference>
<evidence type="ECO:0000256" key="11">
    <source>
        <dbReference type="ARBA" id="ARBA00023315"/>
    </source>
</evidence>
<feature type="domain" description="N-acetyltransferase" evidence="13">
    <location>
        <begin position="203"/>
        <end position="345"/>
    </location>
</feature>
<dbReference type="InterPro" id="IPR000182">
    <property type="entry name" value="GNAT_dom"/>
</dbReference>
<evidence type="ECO:0000256" key="8">
    <source>
        <dbReference type="ARBA" id="ARBA00022989"/>
    </source>
</evidence>